<evidence type="ECO:0000313" key="2">
    <source>
        <dbReference type="EMBL" id="KAF0133282.1"/>
    </source>
</evidence>
<dbReference type="AlphaFoldDB" id="A0A833L043"/>
<keyword evidence="1" id="KW-0812">Transmembrane</keyword>
<evidence type="ECO:0000313" key="3">
    <source>
        <dbReference type="Proteomes" id="UP000488506"/>
    </source>
</evidence>
<organism evidence="2 3">
    <name type="scientific">Candidatus Saganbacteria bacterium</name>
    <dbReference type="NCBI Taxonomy" id="2575572"/>
    <lineage>
        <taxon>Bacteria</taxon>
        <taxon>Bacillati</taxon>
        <taxon>Saganbacteria</taxon>
    </lineage>
</organism>
<comment type="caution">
    <text evidence="2">The sequence shown here is derived from an EMBL/GenBank/DDBJ whole genome shotgun (WGS) entry which is preliminary data.</text>
</comment>
<proteinExistence type="predicted"/>
<feature type="transmembrane region" description="Helical" evidence="1">
    <location>
        <begin position="7"/>
        <end position="25"/>
    </location>
</feature>
<reference evidence="2 3" key="1">
    <citation type="submission" date="2019-12" db="EMBL/GenBank/DDBJ databases">
        <authorList>
            <person name="Wolfe R."/>
            <person name="Danczak R."/>
            <person name="Wilkins M."/>
        </authorList>
    </citation>
    <scope>NUCLEOTIDE SEQUENCE [LARGE SCALE GENOMIC DNA]</scope>
    <source>
        <strain evidence="2">X2_MaxBin.013</strain>
    </source>
</reference>
<evidence type="ECO:0008006" key="4">
    <source>
        <dbReference type="Google" id="ProtNLM"/>
    </source>
</evidence>
<accession>A0A833L043</accession>
<evidence type="ECO:0000256" key="1">
    <source>
        <dbReference type="SAM" id="Phobius"/>
    </source>
</evidence>
<dbReference type="EMBL" id="WPAF01000030">
    <property type="protein sequence ID" value="KAF0133282.1"/>
    <property type="molecule type" value="Genomic_DNA"/>
</dbReference>
<protein>
    <recommendedName>
        <fullName evidence="4">TIGR04086 family membrane protein</fullName>
    </recommendedName>
</protein>
<dbReference type="Proteomes" id="UP000488506">
    <property type="component" value="Unassembled WGS sequence"/>
</dbReference>
<gene>
    <name evidence="2" type="ORF">FD145_1362</name>
</gene>
<feature type="transmembrane region" description="Helical" evidence="1">
    <location>
        <begin position="31"/>
        <end position="49"/>
    </location>
</feature>
<keyword evidence="1" id="KW-0472">Membrane</keyword>
<sequence>MSKIMAGVIFGIIVGILVLIPMWFLKLPWDAYAVAFLMPVIAGFLIATSNLRLKSILKGILLLFLVAFPMVVVVAANHFTDTIHMVISNLISGALLGFVVGKFDKK</sequence>
<keyword evidence="1" id="KW-1133">Transmembrane helix</keyword>
<name>A0A833L043_UNCSA</name>
<feature type="transmembrane region" description="Helical" evidence="1">
    <location>
        <begin position="56"/>
        <end position="76"/>
    </location>
</feature>
<feature type="transmembrane region" description="Helical" evidence="1">
    <location>
        <begin position="82"/>
        <end position="101"/>
    </location>
</feature>